<feature type="domain" description="UBP-type" evidence="17">
    <location>
        <begin position="322"/>
        <end position="415"/>
    </location>
</feature>
<dbReference type="InterPro" id="IPR028889">
    <property type="entry name" value="USP"/>
</dbReference>
<dbReference type="PROSITE" id="PS00973">
    <property type="entry name" value="USP_2"/>
    <property type="match status" value="1"/>
</dbReference>
<evidence type="ECO:0000313" key="18">
    <source>
        <dbReference type="EMBL" id="KAG7730279.1"/>
    </source>
</evidence>
<keyword evidence="4" id="KW-0479">Metal-binding</keyword>
<keyword evidence="8 15" id="KW-0788">Thiol protease</keyword>
<dbReference type="InterPro" id="IPR013083">
    <property type="entry name" value="Znf_RING/FYVE/PHD"/>
</dbReference>
<comment type="caution">
    <text evidence="18">The sequence shown here is derived from an EMBL/GenBank/DDBJ whole genome shotgun (WGS) entry which is preliminary data.</text>
</comment>
<evidence type="ECO:0000256" key="15">
    <source>
        <dbReference type="RuleBase" id="RU366025"/>
    </source>
</evidence>
<evidence type="ECO:0000256" key="1">
    <source>
        <dbReference type="ARBA" id="ARBA00000707"/>
    </source>
</evidence>
<keyword evidence="12" id="KW-0539">Nucleus</keyword>
<keyword evidence="9" id="KW-0862">Zinc</keyword>
<evidence type="ECO:0000259" key="16">
    <source>
        <dbReference type="PROSITE" id="PS50235"/>
    </source>
</evidence>
<dbReference type="GO" id="GO:0005634">
    <property type="term" value="C:nucleus"/>
    <property type="evidence" value="ECO:0007669"/>
    <property type="project" value="UniProtKB-SubCell"/>
</dbReference>
<dbReference type="PANTHER" id="PTHR21646">
    <property type="entry name" value="UBIQUITIN CARBOXYL-TERMINAL HYDROLASE"/>
    <property type="match status" value="1"/>
</dbReference>
<dbReference type="Proteomes" id="UP000738402">
    <property type="component" value="Unassembled WGS sequence"/>
</dbReference>
<gene>
    <name evidence="18" type="ORF">KL933_000074</name>
</gene>
<dbReference type="PROSITE" id="PS00972">
    <property type="entry name" value="USP_1"/>
    <property type="match status" value="1"/>
</dbReference>
<dbReference type="SMART" id="SM00290">
    <property type="entry name" value="ZnF_UBP"/>
    <property type="match status" value="1"/>
</dbReference>
<evidence type="ECO:0000256" key="3">
    <source>
        <dbReference type="ARBA" id="ARBA00022670"/>
    </source>
</evidence>
<keyword evidence="10" id="KW-0805">Transcription regulation</keyword>
<evidence type="ECO:0000256" key="14">
    <source>
        <dbReference type="PROSITE-ProRule" id="PRU00502"/>
    </source>
</evidence>
<dbReference type="InterPro" id="IPR038765">
    <property type="entry name" value="Papain-like_cys_pep_sf"/>
</dbReference>
<comment type="catalytic activity">
    <reaction evidence="1 15">
        <text>Thiol-dependent hydrolysis of ester, thioester, amide, peptide and isopeptide bonds formed by the C-terminal Gly of ubiquitin (a 76-residue protein attached to proteins as an intracellular targeting signal).</text>
        <dbReference type="EC" id="3.4.19.12"/>
    </reaction>
</comment>
<dbReference type="InterPro" id="IPR018200">
    <property type="entry name" value="USP_CS"/>
</dbReference>
<evidence type="ECO:0000256" key="8">
    <source>
        <dbReference type="ARBA" id="ARBA00022807"/>
    </source>
</evidence>
<evidence type="ECO:0000256" key="12">
    <source>
        <dbReference type="ARBA" id="ARBA00023242"/>
    </source>
</evidence>
<dbReference type="InterPro" id="IPR001607">
    <property type="entry name" value="Znf_UBP"/>
</dbReference>
<organism evidence="18 19">
    <name type="scientific">Ogataea haglerorum</name>
    <dbReference type="NCBI Taxonomy" id="1937702"/>
    <lineage>
        <taxon>Eukaryota</taxon>
        <taxon>Fungi</taxon>
        <taxon>Dikarya</taxon>
        <taxon>Ascomycota</taxon>
        <taxon>Saccharomycotina</taxon>
        <taxon>Pichiomycetes</taxon>
        <taxon>Pichiales</taxon>
        <taxon>Pichiaceae</taxon>
        <taxon>Ogataea</taxon>
    </lineage>
</organism>
<keyword evidence="7 15" id="KW-0378">Hydrolase</keyword>
<dbReference type="GO" id="GO:0008270">
    <property type="term" value="F:zinc ion binding"/>
    <property type="evidence" value="ECO:0007669"/>
    <property type="project" value="UniProtKB-KW"/>
</dbReference>
<dbReference type="GO" id="GO:0006508">
    <property type="term" value="P:proteolysis"/>
    <property type="evidence" value="ECO:0007669"/>
    <property type="project" value="UniProtKB-KW"/>
</dbReference>
<evidence type="ECO:0000256" key="9">
    <source>
        <dbReference type="ARBA" id="ARBA00022833"/>
    </source>
</evidence>
<keyword evidence="6 15" id="KW-0833">Ubl conjugation pathway</keyword>
<evidence type="ECO:0000259" key="17">
    <source>
        <dbReference type="PROSITE" id="PS50271"/>
    </source>
</evidence>
<keyword evidence="11" id="KW-0804">Transcription</keyword>
<dbReference type="InterPro" id="IPR050185">
    <property type="entry name" value="Ub_carboxyl-term_hydrolase"/>
</dbReference>
<evidence type="ECO:0000256" key="6">
    <source>
        <dbReference type="ARBA" id="ARBA00022786"/>
    </source>
</evidence>
<dbReference type="PROSITE" id="PS50271">
    <property type="entry name" value="ZF_UBP"/>
    <property type="match status" value="1"/>
</dbReference>
<dbReference type="PANTHER" id="PTHR21646:SF33">
    <property type="entry name" value="UBIQUITIN CARBOXYL-TERMINAL HYDROLASE 22"/>
    <property type="match status" value="1"/>
</dbReference>
<dbReference type="EMBL" id="JAHLUH010000001">
    <property type="protein sequence ID" value="KAG7730279.1"/>
    <property type="molecule type" value="Genomic_DNA"/>
</dbReference>
<protein>
    <recommendedName>
        <fullName evidence="15">Ubiquitin carboxyl-terminal hydrolase</fullName>
        <ecNumber evidence="15">3.4.19.12</ecNumber>
    </recommendedName>
</protein>
<reference evidence="18" key="1">
    <citation type="journal article" date="2021" name="G3 (Bethesda)">
        <title>Genomic diversity, chromosomal rearrangements, and interspecies hybridization in the ogataea polymorpha species complex.</title>
        <authorList>
            <person name="Hanson S.J."/>
            <person name="Cinneide E.O."/>
            <person name="Salzberg L.I."/>
            <person name="Wolfe K.H."/>
            <person name="McGowan J."/>
            <person name="Fitzpatrick D.A."/>
            <person name="Matlin K."/>
        </authorList>
    </citation>
    <scope>NUCLEOTIDE SEQUENCE</scope>
    <source>
        <strain evidence="18">83-405-1</strain>
    </source>
</reference>
<name>A0AAN6I2L9_9ASCO</name>
<evidence type="ECO:0000256" key="2">
    <source>
        <dbReference type="ARBA" id="ARBA00004123"/>
    </source>
</evidence>
<evidence type="ECO:0000256" key="11">
    <source>
        <dbReference type="ARBA" id="ARBA00023163"/>
    </source>
</evidence>
<dbReference type="CDD" id="cd02660">
    <property type="entry name" value="Peptidase_C19D"/>
    <property type="match status" value="1"/>
</dbReference>
<comment type="subcellular location">
    <subcellularLocation>
        <location evidence="2">Nucleus</location>
    </subcellularLocation>
</comment>
<dbReference type="Gene3D" id="3.30.40.10">
    <property type="entry name" value="Zinc/RING finger domain, C3HC4 (zinc finger)"/>
    <property type="match status" value="1"/>
</dbReference>
<keyword evidence="5 14" id="KW-0863">Zinc-finger</keyword>
<evidence type="ECO:0000256" key="5">
    <source>
        <dbReference type="ARBA" id="ARBA00022771"/>
    </source>
</evidence>
<dbReference type="GO" id="GO:0004843">
    <property type="term" value="F:cysteine-type deubiquitinase activity"/>
    <property type="evidence" value="ECO:0007669"/>
    <property type="project" value="UniProtKB-UniRule"/>
</dbReference>
<accession>A0AAN6I2L9</accession>
<dbReference type="GO" id="GO:0016579">
    <property type="term" value="P:protein deubiquitination"/>
    <property type="evidence" value="ECO:0007669"/>
    <property type="project" value="InterPro"/>
</dbReference>
<sequence>MTDKVAVASPWQIAYRQTHLPDCGAANVPCKAGLADFLAAVDPAEGRQRPVFAAGARVPGVFRAQRKLLDAVSVCGVCVFPLSELREHERDWLCAFLHQRPESPLQGRNRPLSEDVQRAVASRCRAHGGAACHDVRAAAGENGDFLAAAASGVFCAKPADSGTGGRPGGVQQAQIRPVQVHAGPGDAVRRAPRPGALAAGGAARGAKHGVCSAQHPRPLFGQDPPAAKVRAVVCVHYTSHQHHQAVNRNRFNSLVSMVSYLNIPSNEDPSTYVSFPPCAHLSRVLASADGEAVLKTYNTAMKICLLAMPVHEDRAYLAQDGTKVHHEELVRLRAQIVRCGSCHAASNVFMCLECSFVGCYRHRHASEHASAHNHAFGISPHSGDLICWPCESFVSDPSLERIRINQIIHSKKVANFPGMPIFQHEHDAEKQRQIVAGSRAPCFRASTGLKGFVNMGSTCFMSSVLQTLIHNPFIRDYFLAGNHGDCSRMGAECLSCSVADIFQDFYSSPSAAGYGPVSLLTAAWKVKRSLAGYSEQDAHEFWQFLLHQLHKNDTKKSKAYKEHTPAPEDQQSPAHGSCNCIIHRTFAGELQSSIRCKDCRNTTVTVDPMLDLSLEIQEKHTDGSKTAIPSLEACLDVFTKPEQLDATYSCSSCHKQTKVTKQLKIKKLPRTLGIQLKRFEHLATSTKVDTHVQIPLFLNMSDYVLASSRPHYGQNLYELFAVVCHIGSASTGHYICMVKARSGAWFMFNDATVTKVSQQDVLNSRAYLLYYIIHEMA</sequence>
<dbReference type="AlphaFoldDB" id="A0AAN6I2L9"/>
<comment type="similarity">
    <text evidence="13">Belongs to the peptidase C19 family. UBP8 subfamily.</text>
</comment>
<dbReference type="Gene3D" id="3.90.70.10">
    <property type="entry name" value="Cysteine proteinases"/>
    <property type="match status" value="1"/>
</dbReference>
<dbReference type="EC" id="3.4.19.12" evidence="15"/>
<evidence type="ECO:0000256" key="7">
    <source>
        <dbReference type="ARBA" id="ARBA00022801"/>
    </source>
</evidence>
<dbReference type="SUPFAM" id="SSF57850">
    <property type="entry name" value="RING/U-box"/>
    <property type="match status" value="1"/>
</dbReference>
<evidence type="ECO:0000256" key="4">
    <source>
        <dbReference type="ARBA" id="ARBA00022723"/>
    </source>
</evidence>
<dbReference type="Pfam" id="PF00443">
    <property type="entry name" value="UCH"/>
    <property type="match status" value="1"/>
</dbReference>
<dbReference type="SUPFAM" id="SSF54001">
    <property type="entry name" value="Cysteine proteinases"/>
    <property type="match status" value="1"/>
</dbReference>
<keyword evidence="3 15" id="KW-0645">Protease</keyword>
<evidence type="ECO:0000256" key="10">
    <source>
        <dbReference type="ARBA" id="ARBA00023015"/>
    </source>
</evidence>
<dbReference type="InterPro" id="IPR001394">
    <property type="entry name" value="Peptidase_C19_UCH"/>
</dbReference>
<feature type="domain" description="USP" evidence="16">
    <location>
        <begin position="450"/>
        <end position="774"/>
    </location>
</feature>
<dbReference type="Pfam" id="PF02148">
    <property type="entry name" value="zf-UBP"/>
    <property type="match status" value="1"/>
</dbReference>
<evidence type="ECO:0000313" key="19">
    <source>
        <dbReference type="Proteomes" id="UP000738402"/>
    </source>
</evidence>
<dbReference type="PROSITE" id="PS50235">
    <property type="entry name" value="USP_3"/>
    <property type="match status" value="1"/>
</dbReference>
<evidence type="ECO:0000256" key="13">
    <source>
        <dbReference type="ARBA" id="ARBA00038490"/>
    </source>
</evidence>
<proteinExistence type="inferred from homology"/>